<dbReference type="PANTHER" id="PTHR33595">
    <property type="entry name" value="VON WILLEBRAND FACTOR A DOMAIN PROTEIN"/>
    <property type="match status" value="1"/>
</dbReference>
<accession>A0A6J1FKE3</accession>
<evidence type="ECO:0000256" key="1">
    <source>
        <dbReference type="SAM" id="MobiDB-lite"/>
    </source>
</evidence>
<feature type="compositionally biased region" description="Basic residues" evidence="1">
    <location>
        <begin position="57"/>
        <end position="76"/>
    </location>
</feature>
<name>A0A6J1FKE3_CUCMO</name>
<feature type="domain" description="DUF7950" evidence="2">
    <location>
        <begin position="147"/>
        <end position="292"/>
    </location>
</feature>
<dbReference type="InterPro" id="IPR057710">
    <property type="entry name" value="DUF7950"/>
</dbReference>
<evidence type="ECO:0000313" key="5">
    <source>
        <dbReference type="RefSeq" id="XP_022938666.1"/>
    </source>
</evidence>
<dbReference type="RefSeq" id="XP_022938666.1">
    <property type="nucleotide sequence ID" value="XM_023082898.1"/>
</dbReference>
<evidence type="ECO:0000259" key="2">
    <source>
        <dbReference type="Pfam" id="PF25821"/>
    </source>
</evidence>
<dbReference type="RefSeq" id="XP_022938665.1">
    <property type="nucleotide sequence ID" value="XM_023082897.1"/>
</dbReference>
<dbReference type="AlphaFoldDB" id="A0A6J1FKE3"/>
<sequence>MDGGGAAARPMLGSCGKTIIHPIMMRFRPIAPKPVVGPSVSLGTSSVDSKNSSISKPRTKRKYVRVRRYNRKKKTTRNTTGSTDGNKNGEFVDRTAPTTTTLQLLPERHIELVGGGGRSEWSEKKREVGRMENDVVLVSDPKRGALELWVTVECVREACMDLEVEEGEIGCTDEERIKNLEEDTCPGFISNGMNRVEWLNKAFKRMVRQKRERERQEETRSGSESGGAAEVAVWLISNPKLGMTSRVFSCQIKLQFKRDTEMEKDSKVVPCDAWRLDRGGFAWKLDVKAALTLAPFLPEDFY</sequence>
<evidence type="ECO:0000313" key="4">
    <source>
        <dbReference type="RefSeq" id="XP_022938665.1"/>
    </source>
</evidence>
<feature type="region of interest" description="Disordered" evidence="1">
    <location>
        <begin position="41"/>
        <end position="93"/>
    </location>
</feature>
<dbReference type="Pfam" id="PF25821">
    <property type="entry name" value="DUF7950"/>
    <property type="match status" value="1"/>
</dbReference>
<dbReference type="PANTHER" id="PTHR33595:SF27">
    <property type="match status" value="1"/>
</dbReference>
<evidence type="ECO:0000313" key="3">
    <source>
        <dbReference type="Proteomes" id="UP000504609"/>
    </source>
</evidence>
<feature type="compositionally biased region" description="Low complexity" evidence="1">
    <location>
        <begin position="45"/>
        <end position="55"/>
    </location>
</feature>
<dbReference type="KEGG" id="cmos:111444824"/>
<dbReference type="GeneID" id="111444824"/>
<proteinExistence type="predicted"/>
<protein>
    <submittedName>
        <fullName evidence="4 5">Uncharacterized protein LOC111444824</fullName>
    </submittedName>
</protein>
<dbReference type="Proteomes" id="UP000504609">
    <property type="component" value="Unplaced"/>
</dbReference>
<gene>
    <name evidence="4 5" type="primary">LOC111444824</name>
</gene>
<keyword evidence="3" id="KW-1185">Reference proteome</keyword>
<organism evidence="3 4">
    <name type="scientific">Cucurbita moschata</name>
    <name type="common">Winter crookneck squash</name>
    <name type="synonym">Cucurbita pepo var. moschata</name>
    <dbReference type="NCBI Taxonomy" id="3662"/>
    <lineage>
        <taxon>Eukaryota</taxon>
        <taxon>Viridiplantae</taxon>
        <taxon>Streptophyta</taxon>
        <taxon>Embryophyta</taxon>
        <taxon>Tracheophyta</taxon>
        <taxon>Spermatophyta</taxon>
        <taxon>Magnoliopsida</taxon>
        <taxon>eudicotyledons</taxon>
        <taxon>Gunneridae</taxon>
        <taxon>Pentapetalae</taxon>
        <taxon>rosids</taxon>
        <taxon>fabids</taxon>
        <taxon>Cucurbitales</taxon>
        <taxon>Cucurbitaceae</taxon>
        <taxon>Cucurbiteae</taxon>
        <taxon>Cucurbita</taxon>
    </lineage>
</organism>
<reference evidence="4 5" key="1">
    <citation type="submission" date="2025-04" db="UniProtKB">
        <authorList>
            <consortium name="RefSeq"/>
        </authorList>
    </citation>
    <scope>IDENTIFICATION</scope>
    <source>
        <tissue evidence="4 5">Young leaves</tissue>
    </source>
</reference>